<dbReference type="InterPro" id="IPR017900">
    <property type="entry name" value="4Fe4S_Fe_S_CS"/>
</dbReference>
<comment type="caution">
    <text evidence="12">The sequence shown here is derived from an EMBL/GenBank/DDBJ whole genome shotgun (WGS) entry which is preliminary data.</text>
</comment>
<evidence type="ECO:0000313" key="13">
    <source>
        <dbReference type="Proteomes" id="UP001580407"/>
    </source>
</evidence>
<dbReference type="InterPro" id="IPR008332">
    <property type="entry name" value="MethylG_MeTrfase_N"/>
</dbReference>
<dbReference type="SUPFAM" id="SSF46767">
    <property type="entry name" value="Methylated DNA-protein cysteine methyltransferase, C-terminal domain"/>
    <property type="match status" value="1"/>
</dbReference>
<evidence type="ECO:0000256" key="4">
    <source>
        <dbReference type="ARBA" id="ARBA00022723"/>
    </source>
</evidence>
<dbReference type="PROSITE" id="PS00198">
    <property type="entry name" value="4FE4S_FER_1"/>
    <property type="match status" value="1"/>
</dbReference>
<dbReference type="Pfam" id="PF08331">
    <property type="entry name" value="QueG_DUF1730"/>
    <property type="match status" value="1"/>
</dbReference>
<dbReference type="Gene3D" id="1.25.10.10">
    <property type="entry name" value="Leucine-rich Repeat Variant"/>
    <property type="match status" value="1"/>
</dbReference>
<evidence type="ECO:0000313" key="12">
    <source>
        <dbReference type="EMBL" id="MFB5683002.1"/>
    </source>
</evidence>
<reference evidence="12 13" key="1">
    <citation type="submission" date="2024-09" db="EMBL/GenBank/DDBJ databases">
        <authorList>
            <person name="Ruan L."/>
        </authorList>
    </citation>
    <scope>NUCLEOTIDE SEQUENCE [LARGE SCALE GENOMIC DNA]</scope>
    <source>
        <strain evidence="12 13">D33</strain>
    </source>
</reference>
<evidence type="ECO:0000256" key="9">
    <source>
        <dbReference type="ARBA" id="ARBA00023014"/>
    </source>
</evidence>
<gene>
    <name evidence="12" type="primary">queG</name>
    <name evidence="12" type="ORF">ACE3NQ_18965</name>
</gene>
<dbReference type="InterPro" id="IPR013542">
    <property type="entry name" value="QueG_DUF1730"/>
</dbReference>
<keyword evidence="1" id="KW-0004">4Fe-4S</keyword>
<evidence type="ECO:0000256" key="6">
    <source>
        <dbReference type="ARBA" id="ARBA00022785"/>
    </source>
</evidence>
<dbReference type="Gene3D" id="1.10.10.10">
    <property type="entry name" value="Winged helix-like DNA-binding domain superfamily/Winged helix DNA-binding domain"/>
    <property type="match status" value="1"/>
</dbReference>
<dbReference type="HAMAP" id="MF_00772">
    <property type="entry name" value="OGT"/>
    <property type="match status" value="1"/>
</dbReference>
<dbReference type="InterPro" id="IPR011989">
    <property type="entry name" value="ARM-like"/>
</dbReference>
<evidence type="ECO:0000256" key="2">
    <source>
        <dbReference type="ARBA" id="ARBA00022490"/>
    </source>
</evidence>
<keyword evidence="4" id="KW-0479">Metal-binding</keyword>
<dbReference type="GO" id="GO:0052693">
    <property type="term" value="F:epoxyqueuosine reductase activity"/>
    <property type="evidence" value="ECO:0007669"/>
    <property type="project" value="UniProtKB-EC"/>
</dbReference>
<keyword evidence="9" id="KW-0411">Iron-sulfur</keyword>
<sequence>MHEQTCVSGTASYWDTLKKEIQEAAPSLGIDSIGFASADPFLSLKSILEEHRAKGYESGFEEPDIEKRIHPALDGAKPASLIAIAVAYPSKMKNPPKSEPGRYRGILARSAWGRDYHLVLREAMERLEAFIRERVPEAIIKNMVDTGELVDRAVSERAGIGFSGKNCAIISPELGSWIYLGELVTNIPFQPDEPVTDGCGECTKCIDACPTGALVGPGQLNAQRCISFLTQTKGFLDEEFMLKIGNRLYGCDTCQIVCPKNRGLNWELHPELTPDPEIVKPLLLPLLDMSNREFKERFGSSAAAWRGKKPIQRNAVIALGNFKDVTAVPKLAEVLLEDPRPELRGTAAWALSRIGGEDAMKAINEASEKEQHEKVKEMIGQAASALLANVKEDKNEQQALSGPRELQGTVFPHEVRPGQKTIYYDELDSPIGVLTVCSTEQGICLIEFGAFEVKQAVLQQWARTWVGEYGFARDPERLAEAIGQLREYFAGTRTSFDLQLDLRGTPFQLQVWGALADIPYGDVVSYQTIAEAIGRPMAVRAVGGANNKNPLPIVIPCHRVSGKDGSLVGYAGGLQAKAHLLSIERKTP</sequence>
<dbReference type="Pfam" id="PF13646">
    <property type="entry name" value="HEAT_2"/>
    <property type="match status" value="1"/>
</dbReference>
<dbReference type="SUPFAM" id="SSF53155">
    <property type="entry name" value="Methylated DNA-protein cysteine methyltransferase domain"/>
    <property type="match status" value="1"/>
</dbReference>
<dbReference type="SUPFAM" id="SSF48371">
    <property type="entry name" value="ARM repeat"/>
    <property type="match status" value="1"/>
</dbReference>
<feature type="domain" description="4Fe-4S ferredoxin-type" evidence="11">
    <location>
        <begin position="190"/>
        <end position="219"/>
    </location>
</feature>
<dbReference type="Gene3D" id="3.30.160.70">
    <property type="entry name" value="Methylated DNA-protein cysteine methyltransferase domain"/>
    <property type="match status" value="1"/>
</dbReference>
<keyword evidence="5 10" id="KW-0227">DNA damage</keyword>
<organism evidence="12 13">
    <name type="scientific">Paenibacillus terreus</name>
    <dbReference type="NCBI Taxonomy" id="1387834"/>
    <lineage>
        <taxon>Bacteria</taxon>
        <taxon>Bacillati</taxon>
        <taxon>Bacillota</taxon>
        <taxon>Bacilli</taxon>
        <taxon>Bacillales</taxon>
        <taxon>Paenibacillaceae</taxon>
        <taxon>Paenibacillus</taxon>
    </lineage>
</organism>
<dbReference type="CDD" id="cd06445">
    <property type="entry name" value="ATase"/>
    <property type="match status" value="1"/>
</dbReference>
<dbReference type="InterPro" id="IPR016024">
    <property type="entry name" value="ARM-type_fold"/>
</dbReference>
<comment type="catalytic activity">
    <reaction evidence="10">
        <text>a 4-O-methyl-thymidine in DNA + L-cysteinyl-[protein] = a thymidine in DNA + S-methyl-L-cysteinyl-[protein]</text>
        <dbReference type="Rhea" id="RHEA:53428"/>
        <dbReference type="Rhea" id="RHEA-COMP:10131"/>
        <dbReference type="Rhea" id="RHEA-COMP:10132"/>
        <dbReference type="Rhea" id="RHEA-COMP:13555"/>
        <dbReference type="Rhea" id="RHEA-COMP:13556"/>
        <dbReference type="ChEBI" id="CHEBI:29950"/>
        <dbReference type="ChEBI" id="CHEBI:82612"/>
        <dbReference type="ChEBI" id="CHEBI:137386"/>
        <dbReference type="ChEBI" id="CHEBI:137387"/>
        <dbReference type="EC" id="2.1.1.63"/>
    </reaction>
</comment>
<evidence type="ECO:0000256" key="7">
    <source>
        <dbReference type="ARBA" id="ARBA00023002"/>
    </source>
</evidence>
<feature type="active site" description="Nucleophile; methyl group acceptor" evidence="10">
    <location>
        <position position="557"/>
    </location>
</feature>
<proteinExistence type="inferred from homology"/>
<dbReference type="Pfam" id="PF13484">
    <property type="entry name" value="Fer4_16"/>
    <property type="match status" value="1"/>
</dbReference>
<dbReference type="EC" id="2.1.1.63" evidence="10"/>
<dbReference type="PANTHER" id="PTHR30002:SF4">
    <property type="entry name" value="EPOXYQUEUOSINE REDUCTASE"/>
    <property type="match status" value="1"/>
</dbReference>
<dbReference type="InterPro" id="IPR023546">
    <property type="entry name" value="MGMT"/>
</dbReference>
<comment type="function">
    <text evidence="10">Involved in the cellular defense against the biological effects of O6-methylguanine (O6-MeG) and O4-methylthymine (O4-MeT) in DNA. Repairs the methylated nucleobase in DNA by stoichiometrically transferring the methyl group to a cysteine residue in the enzyme. This is a suicide reaction: the enzyme is irreversibly inactivated.</text>
</comment>
<keyword evidence="3" id="KW-0819">tRNA processing</keyword>
<keyword evidence="10" id="KW-0234">DNA repair</keyword>
<evidence type="ECO:0000256" key="8">
    <source>
        <dbReference type="ARBA" id="ARBA00023004"/>
    </source>
</evidence>
<dbReference type="RefSeq" id="WP_375526745.1">
    <property type="nucleotide sequence ID" value="NZ_JBHILM010000022.1"/>
</dbReference>
<dbReference type="PROSITE" id="PS51379">
    <property type="entry name" value="4FE4S_FER_2"/>
    <property type="match status" value="1"/>
</dbReference>
<comment type="similarity">
    <text evidence="10">Belongs to the MGMT family.</text>
</comment>
<comment type="subcellular location">
    <subcellularLocation>
        <location evidence="10">Cytoplasm</location>
    </subcellularLocation>
</comment>
<dbReference type="Pfam" id="PF02870">
    <property type="entry name" value="Methyltransf_1N"/>
    <property type="match status" value="1"/>
</dbReference>
<evidence type="ECO:0000256" key="3">
    <source>
        <dbReference type="ARBA" id="ARBA00022694"/>
    </source>
</evidence>
<evidence type="ECO:0000259" key="11">
    <source>
        <dbReference type="PROSITE" id="PS51379"/>
    </source>
</evidence>
<dbReference type="InterPro" id="IPR004155">
    <property type="entry name" value="PBS_lyase_HEAT"/>
</dbReference>
<keyword evidence="13" id="KW-1185">Reference proteome</keyword>
<dbReference type="InterPro" id="IPR036631">
    <property type="entry name" value="MGMT_N_sf"/>
</dbReference>
<accession>A0ABV5BBC5</accession>
<dbReference type="InterPro" id="IPR017896">
    <property type="entry name" value="4Fe4S_Fe-S-bd"/>
</dbReference>
<dbReference type="InterPro" id="IPR004453">
    <property type="entry name" value="QueG"/>
</dbReference>
<name>A0ABV5BBC5_9BACL</name>
<dbReference type="SMART" id="SM00567">
    <property type="entry name" value="EZ_HEAT"/>
    <property type="match status" value="3"/>
</dbReference>
<evidence type="ECO:0000256" key="1">
    <source>
        <dbReference type="ARBA" id="ARBA00022485"/>
    </source>
</evidence>
<dbReference type="InterPro" id="IPR036388">
    <property type="entry name" value="WH-like_DNA-bd_sf"/>
</dbReference>
<keyword evidence="8" id="KW-0408">Iron</keyword>
<keyword evidence="6" id="KW-0671">Queuosine biosynthesis</keyword>
<keyword evidence="10" id="KW-0489">Methyltransferase</keyword>
<dbReference type="InterPro" id="IPR014048">
    <property type="entry name" value="MethylDNA_cys_MeTrfase_DNA-bd"/>
</dbReference>
<dbReference type="NCBIfam" id="TIGR00276">
    <property type="entry name" value="tRNA epoxyqueuosine(34) reductase QueG"/>
    <property type="match status" value="1"/>
</dbReference>
<dbReference type="PANTHER" id="PTHR30002">
    <property type="entry name" value="EPOXYQUEUOSINE REDUCTASE"/>
    <property type="match status" value="1"/>
</dbReference>
<keyword evidence="2 10" id="KW-0963">Cytoplasm</keyword>
<dbReference type="Proteomes" id="UP001580407">
    <property type="component" value="Unassembled WGS sequence"/>
</dbReference>
<comment type="catalytic activity">
    <reaction evidence="10">
        <text>a 6-O-methyl-2'-deoxyguanosine in DNA + L-cysteinyl-[protein] = S-methyl-L-cysteinyl-[protein] + a 2'-deoxyguanosine in DNA</text>
        <dbReference type="Rhea" id="RHEA:24000"/>
        <dbReference type="Rhea" id="RHEA-COMP:10131"/>
        <dbReference type="Rhea" id="RHEA-COMP:10132"/>
        <dbReference type="Rhea" id="RHEA-COMP:11367"/>
        <dbReference type="Rhea" id="RHEA-COMP:11368"/>
        <dbReference type="ChEBI" id="CHEBI:29950"/>
        <dbReference type="ChEBI" id="CHEBI:82612"/>
        <dbReference type="ChEBI" id="CHEBI:85445"/>
        <dbReference type="ChEBI" id="CHEBI:85448"/>
        <dbReference type="EC" id="2.1.1.63"/>
    </reaction>
</comment>
<evidence type="ECO:0000256" key="10">
    <source>
        <dbReference type="HAMAP-Rule" id="MF_00772"/>
    </source>
</evidence>
<dbReference type="EMBL" id="JBHILM010000022">
    <property type="protein sequence ID" value="MFB5683002.1"/>
    <property type="molecule type" value="Genomic_DNA"/>
</dbReference>
<keyword evidence="10" id="KW-0808">Transferase</keyword>
<evidence type="ECO:0000256" key="5">
    <source>
        <dbReference type="ARBA" id="ARBA00022763"/>
    </source>
</evidence>
<protein>
    <recommendedName>
        <fullName evidence="10">Methylated-DNA--protein-cysteine methyltransferase</fullName>
        <ecNumber evidence="10">2.1.1.63</ecNumber>
    </recommendedName>
    <alternativeName>
        <fullName evidence="10">6-O-methylguanine-DNA methyltransferase</fullName>
        <shortName evidence="10">MGMT</shortName>
    </alternativeName>
    <alternativeName>
        <fullName evidence="10">O-6-methylguanine-DNA-alkyltransferase</fullName>
    </alternativeName>
</protein>
<dbReference type="InterPro" id="IPR036217">
    <property type="entry name" value="MethylDNA_cys_MeTrfase_DNAb"/>
</dbReference>
<dbReference type="SUPFAM" id="SSF54862">
    <property type="entry name" value="4Fe-4S ferredoxins"/>
    <property type="match status" value="1"/>
</dbReference>
<comment type="miscellaneous">
    <text evidence="10">This enzyme catalyzes only one turnover and therefore is not strictly catalytic. According to one definition, an enzyme is a biocatalyst that acts repeatedly and over many reaction cycles.</text>
</comment>
<dbReference type="Pfam" id="PF01035">
    <property type="entry name" value="DNA_binding_1"/>
    <property type="match status" value="1"/>
</dbReference>
<dbReference type="NCBIfam" id="TIGR00589">
    <property type="entry name" value="ogt"/>
    <property type="match status" value="1"/>
</dbReference>
<dbReference type="Gene3D" id="3.30.70.20">
    <property type="match status" value="1"/>
</dbReference>
<keyword evidence="7 12" id="KW-0560">Oxidoreductase</keyword>